<gene>
    <name evidence="2" type="ORF">HRI_001640500</name>
</gene>
<reference evidence="2" key="1">
    <citation type="submission" date="2023-05" db="EMBL/GenBank/DDBJ databases">
        <title>Genome and transcriptome analyses reveal genes involved in the formation of fine ridges on petal epidermal cells in Hibiscus trionum.</title>
        <authorList>
            <person name="Koshimizu S."/>
            <person name="Masuda S."/>
            <person name="Ishii T."/>
            <person name="Shirasu K."/>
            <person name="Hoshino A."/>
            <person name="Arita M."/>
        </authorList>
    </citation>
    <scope>NUCLEOTIDE SEQUENCE</scope>
    <source>
        <strain evidence="2">Hamamatsu line</strain>
    </source>
</reference>
<organism evidence="2 3">
    <name type="scientific">Hibiscus trionum</name>
    <name type="common">Flower of an hour</name>
    <dbReference type="NCBI Taxonomy" id="183268"/>
    <lineage>
        <taxon>Eukaryota</taxon>
        <taxon>Viridiplantae</taxon>
        <taxon>Streptophyta</taxon>
        <taxon>Embryophyta</taxon>
        <taxon>Tracheophyta</taxon>
        <taxon>Spermatophyta</taxon>
        <taxon>Magnoliopsida</taxon>
        <taxon>eudicotyledons</taxon>
        <taxon>Gunneridae</taxon>
        <taxon>Pentapetalae</taxon>
        <taxon>rosids</taxon>
        <taxon>malvids</taxon>
        <taxon>Malvales</taxon>
        <taxon>Malvaceae</taxon>
        <taxon>Malvoideae</taxon>
        <taxon>Hibiscus</taxon>
    </lineage>
</organism>
<keyword evidence="3" id="KW-1185">Reference proteome</keyword>
<keyword evidence="1" id="KW-1133">Transmembrane helix</keyword>
<evidence type="ECO:0000256" key="1">
    <source>
        <dbReference type="SAM" id="Phobius"/>
    </source>
</evidence>
<dbReference type="AlphaFoldDB" id="A0A9W7LVX8"/>
<dbReference type="Proteomes" id="UP001165190">
    <property type="component" value="Unassembled WGS sequence"/>
</dbReference>
<feature type="transmembrane region" description="Helical" evidence="1">
    <location>
        <begin position="71"/>
        <end position="90"/>
    </location>
</feature>
<name>A0A9W7LVX8_HIBTR</name>
<keyword evidence="1" id="KW-0472">Membrane</keyword>
<dbReference type="EMBL" id="BSYR01000016">
    <property type="protein sequence ID" value="GMI79712.1"/>
    <property type="molecule type" value="Genomic_DNA"/>
</dbReference>
<proteinExistence type="predicted"/>
<keyword evidence="1" id="KW-0812">Transmembrane</keyword>
<comment type="caution">
    <text evidence="2">The sequence shown here is derived from an EMBL/GenBank/DDBJ whole genome shotgun (WGS) entry which is preliminary data.</text>
</comment>
<accession>A0A9W7LVX8</accession>
<evidence type="ECO:0000313" key="3">
    <source>
        <dbReference type="Proteomes" id="UP001165190"/>
    </source>
</evidence>
<protein>
    <submittedName>
        <fullName evidence="2">Uncharacterized protein</fullName>
    </submittedName>
</protein>
<sequence length="118" mass="13215">MWKIKFIDELGVNIMIYVLFESFPEKLSSVSYKLLQASSDPSILDSDIPFALVFVAAGATEVMATTGFMDFITWQVLIVTIVAMVAVNFIQVDKFSCHLLCSNTSFLVYNPKFVSLEI</sequence>
<evidence type="ECO:0000313" key="2">
    <source>
        <dbReference type="EMBL" id="GMI79712.1"/>
    </source>
</evidence>